<dbReference type="SUPFAM" id="SSF48350">
    <property type="entry name" value="GTPase activation domain, GAP"/>
    <property type="match status" value="1"/>
</dbReference>
<dbReference type="Gene3D" id="1.10.506.10">
    <property type="entry name" value="GTPase Activation - p120gap, domain 1"/>
    <property type="match status" value="1"/>
</dbReference>
<dbReference type="InterPro" id="IPR001849">
    <property type="entry name" value="PH_domain"/>
</dbReference>
<dbReference type="SUPFAM" id="SSF50729">
    <property type="entry name" value="PH domain-like"/>
    <property type="match status" value="1"/>
</dbReference>
<dbReference type="Pfam" id="PF00169">
    <property type="entry name" value="PH"/>
    <property type="match status" value="2"/>
</dbReference>
<dbReference type="PROSITE" id="PS50018">
    <property type="entry name" value="RAS_GTPASE_ACTIV_2"/>
    <property type="match status" value="1"/>
</dbReference>
<evidence type="ECO:0000313" key="6">
    <source>
        <dbReference type="EMBL" id="KAG2388864.1"/>
    </source>
</evidence>
<dbReference type="AlphaFoldDB" id="A0AA88H063"/>
<keyword evidence="7" id="KW-1185">Reference proteome</keyword>
<feature type="compositionally biased region" description="Polar residues" evidence="3">
    <location>
        <begin position="762"/>
        <end position="789"/>
    </location>
</feature>
<dbReference type="SMART" id="SM00323">
    <property type="entry name" value="RasGAP"/>
    <property type="match status" value="1"/>
</dbReference>
<feature type="compositionally biased region" description="Polar residues" evidence="3">
    <location>
        <begin position="747"/>
        <end position="756"/>
    </location>
</feature>
<dbReference type="GO" id="GO:0005096">
    <property type="term" value="F:GTPase activator activity"/>
    <property type="evidence" value="ECO:0007669"/>
    <property type="project" value="UniProtKB-KW"/>
</dbReference>
<protein>
    <recommendedName>
        <fullName evidence="8">RasGTPase-activating protein</fullName>
    </recommendedName>
</protein>
<evidence type="ECO:0000256" key="3">
    <source>
        <dbReference type="SAM" id="MobiDB-lite"/>
    </source>
</evidence>
<feature type="compositionally biased region" description="Low complexity" evidence="3">
    <location>
        <begin position="89"/>
        <end position="123"/>
    </location>
</feature>
<sequence>MPGHMFGKRSGSFNRDEGVVLSGYLFKRGTVNTSWKKRYFELLSDHTLVYFKTKVTEKKKDESKLGCLYLDPSNTIVEIFHNESDQLFHSNHNNNNNNNNNHNNNQNHNNNNNHPNSNSNSSSLVQNGKSTEIVVSPQIYDIKKIKEEQEYMLNSKMIQCIYRERKKKQNSFRKDRKQSVFSRLSKRLQSPLDILSSMDSSAQLTTSKKSSGSILQSNLQIHSTTTTSTSLYFFKKVKKYKFSICVGKSTSGEKTHKDRKYVFYCESEEERDMWIKAIISSIEKQVKTQIKKPYTFETARHYSKFLNFIADAPQDYLILALNSIRHPVQESFLVSWMVLMDCFSFHKSCTQLVKAAIKVELELTKHPETLFRRNSISTKLVQLFFKIHGQAFLKSTLQPLVAKVCVADEYLEIEESRLLEFLNKELDEIEHPEKPSGEIIHQIIASRQQRNKTRIIDLSKKFLSRIIENTIEEGPFEICEILEFTFAESKKYFPESTEIAVGGLFFLRFVCPAIVAPHLQGVLSVQPQSNAQRTLTLITKVIQNIANQVYEHNSKEEYMGLLSEFVTSNIEPVKEFIRDISHLDQDAKKFEMNKRVTMKFSDSNADLELNCYHVIHEFFHTIEESKKFNTSDPDLFKFYKELLSTCNEMVKSELQANKKDSSHQQQQQPLSASQQQNDVVPMMVSPSTLSSSLPNSSTLLKESLFQETSVSSQSTRTIVPSKSNLTHVEPSNTFFNMDKRRRGATRVPSQESSYHSTPEVETASSLLRNAFTNASTLSPGNSPPASSHEQQQQQLARRRRRGIGNSTFTPPTSPLSSDSVGLSLNPFDSTENGSNIHEKEEVIDPNKIPLKTPFHVSMSVSSPNSSIDLTTDEDIDEDEKLILEQIESKSRLTTDSQFGSEHVIVHDVFHSSSDVKSPSTSSSEEELDDDLDDDEENVYHLLEIFSKGDEMEESEFISLVCSFIEQGFREISNYINSHIKPTTVTLVKTTSTATHTQNTSVDLTTNIQVNPQFKKHLELLFKNKLIISIISLFSIRLKKETGVWELMIALAEGTQDERILEICQNVCDQVEGHPNFFEMDRNQQQYICFCSFLCRLNNAQLLFEGMTFLLNLPNLDELLGDFYNVEDSQEISTFPIIVGKQSLLATLHELSLFKMSLACDFDSCNISFM</sequence>
<evidence type="ECO:0008006" key="8">
    <source>
        <dbReference type="Google" id="ProtNLM"/>
    </source>
</evidence>
<comment type="caution">
    <text evidence="6">The sequence shown here is derived from an EMBL/GenBank/DDBJ whole genome shotgun (WGS) entry which is preliminary data.</text>
</comment>
<dbReference type="PANTHER" id="PTHR10194">
    <property type="entry name" value="RAS GTPASE-ACTIVATING PROTEINS"/>
    <property type="match status" value="1"/>
</dbReference>
<dbReference type="Gene3D" id="2.30.29.30">
    <property type="entry name" value="Pleckstrin-homology domain (PH domain)/Phosphotyrosine-binding domain (PTB)"/>
    <property type="match status" value="2"/>
</dbReference>
<feature type="compositionally biased region" description="Low complexity" evidence="3">
    <location>
        <begin position="663"/>
        <end position="676"/>
    </location>
</feature>
<dbReference type="RefSeq" id="XP_044552856.1">
    <property type="nucleotide sequence ID" value="XM_044692513.1"/>
</dbReference>
<evidence type="ECO:0000259" key="5">
    <source>
        <dbReference type="PROSITE" id="PS50018"/>
    </source>
</evidence>
<dbReference type="Pfam" id="PF00616">
    <property type="entry name" value="RasGAP"/>
    <property type="match status" value="1"/>
</dbReference>
<dbReference type="PROSITE" id="PS00509">
    <property type="entry name" value="RAS_GTPASE_ACTIV_1"/>
    <property type="match status" value="1"/>
</dbReference>
<evidence type="ECO:0000313" key="7">
    <source>
        <dbReference type="Proteomes" id="UP000816034"/>
    </source>
</evidence>
<dbReference type="InterPro" id="IPR011993">
    <property type="entry name" value="PH-like_dom_sf"/>
</dbReference>
<dbReference type="PANTHER" id="PTHR10194:SF142">
    <property type="entry name" value="NEUROFIBROMIN"/>
    <property type="match status" value="1"/>
</dbReference>
<feature type="compositionally biased region" description="Low complexity" evidence="3">
    <location>
        <begin position="806"/>
        <end position="819"/>
    </location>
</feature>
<dbReference type="GeneID" id="68092765"/>
<dbReference type="EMBL" id="PYSW02000009">
    <property type="protein sequence ID" value="KAG2388864.1"/>
    <property type="molecule type" value="Genomic_DNA"/>
</dbReference>
<dbReference type="InterPro" id="IPR008936">
    <property type="entry name" value="Rho_GTPase_activation_prot"/>
</dbReference>
<keyword evidence="2" id="KW-0597">Phosphoprotein</keyword>
<dbReference type="SMART" id="SM00233">
    <property type="entry name" value="PH"/>
    <property type="match status" value="1"/>
</dbReference>
<dbReference type="InterPro" id="IPR023152">
    <property type="entry name" value="RasGAP_CS"/>
</dbReference>
<accession>A0AA88H063</accession>
<dbReference type="InterPro" id="IPR039360">
    <property type="entry name" value="Ras_GTPase"/>
</dbReference>
<feature type="compositionally biased region" description="Polar residues" evidence="3">
    <location>
        <begin position="710"/>
        <end position="735"/>
    </location>
</feature>
<name>A0AA88H063_NAELO</name>
<evidence type="ECO:0000256" key="2">
    <source>
        <dbReference type="ARBA" id="ARBA00022553"/>
    </source>
</evidence>
<feature type="region of interest" description="Disordered" evidence="3">
    <location>
        <begin position="912"/>
        <end position="932"/>
    </location>
</feature>
<feature type="region of interest" description="Disordered" evidence="3">
    <location>
        <begin position="710"/>
        <end position="848"/>
    </location>
</feature>
<gene>
    <name evidence="6" type="ORF">C9374_000303</name>
</gene>
<dbReference type="InterPro" id="IPR001936">
    <property type="entry name" value="RasGAP_dom"/>
</dbReference>
<organism evidence="6 7">
    <name type="scientific">Naegleria lovaniensis</name>
    <name type="common">Amoeba</name>
    <dbReference type="NCBI Taxonomy" id="51637"/>
    <lineage>
        <taxon>Eukaryota</taxon>
        <taxon>Discoba</taxon>
        <taxon>Heterolobosea</taxon>
        <taxon>Tetramitia</taxon>
        <taxon>Eutetramitia</taxon>
        <taxon>Vahlkampfiidae</taxon>
        <taxon>Naegleria</taxon>
    </lineage>
</organism>
<feature type="compositionally biased region" description="Polar residues" evidence="3">
    <location>
        <begin position="820"/>
        <end position="835"/>
    </location>
</feature>
<feature type="region of interest" description="Disordered" evidence="3">
    <location>
        <begin position="654"/>
        <end position="678"/>
    </location>
</feature>
<proteinExistence type="predicted"/>
<feature type="compositionally biased region" description="Low complexity" evidence="3">
    <location>
        <begin position="912"/>
        <end position="922"/>
    </location>
</feature>
<evidence type="ECO:0000256" key="1">
    <source>
        <dbReference type="ARBA" id="ARBA00022468"/>
    </source>
</evidence>
<feature type="domain" description="Ras-GAP" evidence="5">
    <location>
        <begin position="331"/>
        <end position="547"/>
    </location>
</feature>
<dbReference type="PROSITE" id="PS50003">
    <property type="entry name" value="PH_DOMAIN"/>
    <property type="match status" value="1"/>
</dbReference>
<dbReference type="Proteomes" id="UP000816034">
    <property type="component" value="Unassembled WGS sequence"/>
</dbReference>
<evidence type="ECO:0000259" key="4">
    <source>
        <dbReference type="PROSITE" id="PS50003"/>
    </source>
</evidence>
<keyword evidence="1" id="KW-0343">GTPase activation</keyword>
<feature type="region of interest" description="Disordered" evidence="3">
    <location>
        <begin position="87"/>
        <end position="126"/>
    </location>
</feature>
<reference evidence="6 7" key="1">
    <citation type="journal article" date="2018" name="BMC Genomics">
        <title>The genome of Naegleria lovaniensis, the basis for a comparative approach to unravel pathogenicity factors of the human pathogenic amoeba N. fowleri.</title>
        <authorList>
            <person name="Liechti N."/>
            <person name="Schurch N."/>
            <person name="Bruggmann R."/>
            <person name="Wittwer M."/>
        </authorList>
    </citation>
    <scope>NUCLEOTIDE SEQUENCE [LARGE SCALE GENOMIC DNA]</scope>
    <source>
        <strain evidence="6 7">ATCC 30569</strain>
    </source>
</reference>
<feature type="compositionally biased region" description="Acidic residues" evidence="3">
    <location>
        <begin position="923"/>
        <end position="932"/>
    </location>
</feature>
<feature type="domain" description="PH" evidence="4">
    <location>
        <begin position="18"/>
        <end position="283"/>
    </location>
</feature>